<evidence type="ECO:0000313" key="1">
    <source>
        <dbReference type="EMBL" id="GFC96167.1"/>
    </source>
</evidence>
<reference evidence="1" key="1">
    <citation type="journal article" date="2019" name="Sci. Rep.">
        <title>Draft genome of Tanacetum cinerariifolium, the natural source of mosquito coil.</title>
        <authorList>
            <person name="Yamashiro T."/>
            <person name="Shiraishi A."/>
            <person name="Satake H."/>
            <person name="Nakayama K."/>
        </authorList>
    </citation>
    <scope>NUCLEOTIDE SEQUENCE</scope>
</reference>
<accession>A0A699SFT7</accession>
<proteinExistence type="predicted"/>
<organism evidence="1">
    <name type="scientific">Tanacetum cinerariifolium</name>
    <name type="common">Dalmatian daisy</name>
    <name type="synonym">Chrysanthemum cinerariifolium</name>
    <dbReference type="NCBI Taxonomy" id="118510"/>
    <lineage>
        <taxon>Eukaryota</taxon>
        <taxon>Viridiplantae</taxon>
        <taxon>Streptophyta</taxon>
        <taxon>Embryophyta</taxon>
        <taxon>Tracheophyta</taxon>
        <taxon>Spermatophyta</taxon>
        <taxon>Magnoliopsida</taxon>
        <taxon>eudicotyledons</taxon>
        <taxon>Gunneridae</taxon>
        <taxon>Pentapetalae</taxon>
        <taxon>asterids</taxon>
        <taxon>campanulids</taxon>
        <taxon>Asterales</taxon>
        <taxon>Asteraceae</taxon>
        <taxon>Asteroideae</taxon>
        <taxon>Anthemideae</taxon>
        <taxon>Anthemidinae</taxon>
        <taxon>Tanacetum</taxon>
    </lineage>
</organism>
<dbReference type="AlphaFoldDB" id="A0A699SFT7"/>
<protein>
    <submittedName>
        <fullName evidence="1">Uncharacterized protein</fullName>
    </submittedName>
</protein>
<comment type="caution">
    <text evidence="1">The sequence shown here is derived from an EMBL/GenBank/DDBJ whole genome shotgun (WGS) entry which is preliminary data.</text>
</comment>
<name>A0A699SFT7_TANCI</name>
<dbReference type="EMBL" id="BKCJ011158592">
    <property type="protein sequence ID" value="GFC96167.1"/>
    <property type="molecule type" value="Genomic_DNA"/>
</dbReference>
<sequence>MPANIIVKNTRTIDKTIDQQVALDEALIPHASRLRIRKRNFRLRSIISSKESTLQLVYDVLRLTPFYKAFLVTADVPEIYM</sequence>
<gene>
    <name evidence="1" type="ORF">Tci_868137</name>
</gene>